<dbReference type="InterPro" id="IPR036641">
    <property type="entry name" value="HPT_dom_sf"/>
</dbReference>
<evidence type="ECO:0000256" key="2">
    <source>
        <dbReference type="PROSITE-ProRule" id="PRU00110"/>
    </source>
</evidence>
<evidence type="ECO:0000313" key="5">
    <source>
        <dbReference type="Proteomes" id="UP000267187"/>
    </source>
</evidence>
<reference evidence="4 5" key="1">
    <citation type="submission" date="2018-10" db="EMBL/GenBank/DDBJ databases">
        <title>Genomic Encyclopedia of Type Strains, Phase IV (KMG-IV): sequencing the most valuable type-strain genomes for metagenomic binning, comparative biology and taxonomic classification.</title>
        <authorList>
            <person name="Goeker M."/>
        </authorList>
    </citation>
    <scope>NUCLEOTIDE SEQUENCE [LARGE SCALE GENOMIC DNA]</scope>
    <source>
        <strain evidence="4 5">DSM 25080</strain>
    </source>
</reference>
<accession>A0A3M0A6R9</accession>
<evidence type="ECO:0000256" key="1">
    <source>
        <dbReference type="ARBA" id="ARBA00023012"/>
    </source>
</evidence>
<name>A0A3M0A6R9_9GAMM</name>
<keyword evidence="2" id="KW-0597">Phosphoprotein</keyword>
<dbReference type="AlphaFoldDB" id="A0A3M0A6R9"/>
<dbReference type="Pfam" id="PF01627">
    <property type="entry name" value="Hpt"/>
    <property type="match status" value="1"/>
</dbReference>
<dbReference type="Gene3D" id="1.20.120.160">
    <property type="entry name" value="HPT domain"/>
    <property type="match status" value="1"/>
</dbReference>
<feature type="modified residue" description="Phosphohistidine" evidence="2">
    <location>
        <position position="55"/>
    </location>
</feature>
<dbReference type="RefSeq" id="WP_121876970.1">
    <property type="nucleotide sequence ID" value="NZ_REFJ01000003.1"/>
</dbReference>
<dbReference type="GO" id="GO:0000160">
    <property type="term" value="P:phosphorelay signal transduction system"/>
    <property type="evidence" value="ECO:0007669"/>
    <property type="project" value="UniProtKB-KW"/>
</dbReference>
<evidence type="ECO:0000259" key="3">
    <source>
        <dbReference type="PROSITE" id="PS50894"/>
    </source>
</evidence>
<keyword evidence="1" id="KW-0902">Two-component regulatory system</keyword>
<dbReference type="PROSITE" id="PS50894">
    <property type="entry name" value="HPT"/>
    <property type="match status" value="1"/>
</dbReference>
<evidence type="ECO:0000313" key="4">
    <source>
        <dbReference type="EMBL" id="RMA80297.1"/>
    </source>
</evidence>
<dbReference type="SUPFAM" id="SSF47226">
    <property type="entry name" value="Histidine-containing phosphotransfer domain, HPT domain"/>
    <property type="match status" value="1"/>
</dbReference>
<dbReference type="GO" id="GO:0004672">
    <property type="term" value="F:protein kinase activity"/>
    <property type="evidence" value="ECO:0007669"/>
    <property type="project" value="UniProtKB-ARBA"/>
</dbReference>
<proteinExistence type="predicted"/>
<protein>
    <submittedName>
        <fullName evidence="4">Hpt domain-containing protein</fullName>
    </submittedName>
</protein>
<feature type="domain" description="HPt" evidence="3">
    <location>
        <begin position="16"/>
        <end position="112"/>
    </location>
</feature>
<keyword evidence="5" id="KW-1185">Reference proteome</keyword>
<sequence length="112" mass="12104">MSVIDQEHAISLLGGHEVIYKKILQKFIDSVDAGSYSFTANDVNGDFDAVARIIHSVKGVSENVGAMKVKELAVVLDQQAKDHLTNDIISGIDGYNAAMAEACNEIRQILSL</sequence>
<dbReference type="Proteomes" id="UP000267187">
    <property type="component" value="Unassembled WGS sequence"/>
</dbReference>
<comment type="caution">
    <text evidence="4">The sequence shown here is derived from an EMBL/GenBank/DDBJ whole genome shotgun (WGS) entry which is preliminary data.</text>
</comment>
<dbReference type="InterPro" id="IPR008207">
    <property type="entry name" value="Sig_transdc_His_kin_Hpt_dom"/>
</dbReference>
<organism evidence="4 5">
    <name type="scientific">Umboniibacter marinipuniceus</name>
    <dbReference type="NCBI Taxonomy" id="569599"/>
    <lineage>
        <taxon>Bacteria</taxon>
        <taxon>Pseudomonadati</taxon>
        <taxon>Pseudomonadota</taxon>
        <taxon>Gammaproteobacteria</taxon>
        <taxon>Cellvibrionales</taxon>
        <taxon>Cellvibrionaceae</taxon>
        <taxon>Umboniibacter</taxon>
    </lineage>
</organism>
<dbReference type="EMBL" id="REFJ01000003">
    <property type="protein sequence ID" value="RMA80297.1"/>
    <property type="molecule type" value="Genomic_DNA"/>
</dbReference>
<gene>
    <name evidence="4" type="ORF">DFR27_1663</name>
</gene>